<dbReference type="FunFam" id="3.40.50.1240:FF:000033">
    <property type="entry name" value="Chromosome 12, whole genome shotgun sequence"/>
    <property type="match status" value="1"/>
</dbReference>
<evidence type="ECO:0000313" key="3">
    <source>
        <dbReference type="EMBL" id="EFI99558.1"/>
    </source>
</evidence>
<evidence type="ECO:0000256" key="2">
    <source>
        <dbReference type="SAM" id="MobiDB-lite"/>
    </source>
</evidence>
<dbReference type="HOGENOM" id="CLU_020880_2_2_1"/>
<dbReference type="InterPro" id="IPR029033">
    <property type="entry name" value="His_PPase_superfam"/>
</dbReference>
<dbReference type="InterPro" id="IPR000560">
    <property type="entry name" value="His_Pase_clade-2"/>
</dbReference>
<sequence length="594" mass="65331">MEHQSLLPSSPKPDAAAEERGASKPRKFLSSRFSLLHLSVAFAAGILACAAGQYALCGQQQHAPAGDTAGALAAPWAGSTEVHGFPPTKPTNAVPTLFPSDVGYAGGTPTGAEPAVLATAPAIPFHKGTPNLVHAEVKEASKSFNMFRSWGNLSPWYSVPRGTFGLDSGPEVPESCRITEAHILHRHGARYPTAWASYGGPANFSGRLHDVADKWNTSGDLEFMNEWTYKLGEEILTPFGRQQLYDLGVQMRMRYGFLLKNFTETNTIPVFRTESQDRMLASAMNFAIGFFGWPTDGQYQQSITIEADGFNNTLAPYKTCPNAGDRRKSDRGTQYVEEWADIYLKDARARLAAQFHGYDLTIEDTYVLQQMCAYETVALGYSKFCELFTEEEWEGFDYALDLGFWYNSAFGSPVARVQGIGYVQELVARLTHTPIATHNSSTNATLNDNPVTFPLNDSLYVDATHEVVVLNVLTALNLSSLAADGPLPSDHIPKDRKFRVSELAPFATNVQFQLLDCADLDDRQIRIIVNDGAVPLVGIEGCPEQKDGMCSVDTFVAAQKKIIAETDWNYDCYENWTVPPGAEWNTTTGDAPRW</sequence>
<dbReference type="GeneID" id="9585508"/>
<dbReference type="Gene3D" id="3.40.50.1240">
    <property type="entry name" value="Phosphoglycerate mutase-like"/>
    <property type="match status" value="1"/>
</dbReference>
<dbReference type="SUPFAM" id="SSF53254">
    <property type="entry name" value="Phosphoglycerate mutase-like"/>
    <property type="match status" value="1"/>
</dbReference>
<evidence type="ECO:0008006" key="5">
    <source>
        <dbReference type="Google" id="ProtNLM"/>
    </source>
</evidence>
<dbReference type="OMA" id="DVYTMQQ"/>
<dbReference type="PANTHER" id="PTHR20963:SF42">
    <property type="entry name" value="PHOSPHOGLYCERATE MUTASE-LIKE PROTEIN"/>
    <property type="match status" value="1"/>
</dbReference>
<protein>
    <recommendedName>
        <fullName evidence="5">Phytase</fullName>
    </recommendedName>
</protein>
<organism evidence="4">
    <name type="scientific">Schizophyllum commune (strain H4-8 / FGSC 9210)</name>
    <name type="common">Split gill fungus</name>
    <dbReference type="NCBI Taxonomy" id="578458"/>
    <lineage>
        <taxon>Eukaryota</taxon>
        <taxon>Fungi</taxon>
        <taxon>Dikarya</taxon>
        <taxon>Basidiomycota</taxon>
        <taxon>Agaricomycotina</taxon>
        <taxon>Agaricomycetes</taxon>
        <taxon>Agaricomycetidae</taxon>
        <taxon>Agaricales</taxon>
        <taxon>Schizophyllaceae</taxon>
        <taxon>Schizophyllum</taxon>
    </lineage>
</organism>
<dbReference type="EMBL" id="GL377304">
    <property type="protein sequence ID" value="EFI99558.1"/>
    <property type="molecule type" value="Genomic_DNA"/>
</dbReference>
<dbReference type="STRING" id="578458.D8Q066"/>
<dbReference type="CDD" id="cd07061">
    <property type="entry name" value="HP_HAP_like"/>
    <property type="match status" value="1"/>
</dbReference>
<dbReference type="GO" id="GO:0003993">
    <property type="term" value="F:acid phosphatase activity"/>
    <property type="evidence" value="ECO:0007669"/>
    <property type="project" value="TreeGrafter"/>
</dbReference>
<accession>D8Q066</accession>
<evidence type="ECO:0000313" key="4">
    <source>
        <dbReference type="Proteomes" id="UP000007431"/>
    </source>
</evidence>
<gene>
    <name evidence="3" type="ORF">SCHCODRAFT_66724</name>
</gene>
<proteinExistence type="predicted"/>
<reference evidence="3 4" key="1">
    <citation type="journal article" date="2010" name="Nat. Biotechnol.">
        <title>Genome sequence of the model mushroom Schizophyllum commune.</title>
        <authorList>
            <person name="Ohm R.A."/>
            <person name="de Jong J.F."/>
            <person name="Lugones L.G."/>
            <person name="Aerts A."/>
            <person name="Kothe E."/>
            <person name="Stajich J.E."/>
            <person name="de Vries R.P."/>
            <person name="Record E."/>
            <person name="Levasseur A."/>
            <person name="Baker S.E."/>
            <person name="Bartholomew K.A."/>
            <person name="Coutinho P.M."/>
            <person name="Erdmann S."/>
            <person name="Fowler T.J."/>
            <person name="Gathman A.C."/>
            <person name="Lombard V."/>
            <person name="Henrissat B."/>
            <person name="Knabe N."/>
            <person name="Kuees U."/>
            <person name="Lilly W.W."/>
            <person name="Lindquist E."/>
            <person name="Lucas S."/>
            <person name="Magnuson J.K."/>
            <person name="Piumi F."/>
            <person name="Raudaskoski M."/>
            <person name="Salamov A."/>
            <person name="Schmutz J."/>
            <person name="Schwarze F.W.M.R."/>
            <person name="vanKuyk P.A."/>
            <person name="Horton J.S."/>
            <person name="Grigoriev I.V."/>
            <person name="Woesten H.A.B."/>
        </authorList>
    </citation>
    <scope>NUCLEOTIDE SEQUENCE [LARGE SCALE GENOMIC DNA]</scope>
    <source>
        <strain evidence="4">H4-8 / FGSC 9210</strain>
    </source>
</reference>
<dbReference type="InterPro" id="IPR033379">
    <property type="entry name" value="Acid_Pase_AS"/>
</dbReference>
<dbReference type="OrthoDB" id="6509975at2759"/>
<dbReference type="VEuPathDB" id="FungiDB:SCHCODRAFT_02615498"/>
<dbReference type="PANTHER" id="PTHR20963">
    <property type="entry name" value="MULTIPLE INOSITOL POLYPHOSPHATE PHOSPHATASE-RELATED"/>
    <property type="match status" value="1"/>
</dbReference>
<keyword evidence="1" id="KW-0378">Hydrolase</keyword>
<dbReference type="AlphaFoldDB" id="D8Q066"/>
<feature type="region of interest" description="Disordered" evidence="2">
    <location>
        <begin position="1"/>
        <end position="23"/>
    </location>
</feature>
<keyword evidence="4" id="KW-1185">Reference proteome</keyword>
<dbReference type="KEGG" id="scm:SCHCO_02615498"/>
<dbReference type="Proteomes" id="UP000007431">
    <property type="component" value="Unassembled WGS sequence"/>
</dbReference>
<dbReference type="InParanoid" id="D8Q066"/>
<dbReference type="Pfam" id="PF00328">
    <property type="entry name" value="His_Phos_2"/>
    <property type="match status" value="1"/>
</dbReference>
<dbReference type="eggNOG" id="KOG1382">
    <property type="taxonomic scope" value="Eukaryota"/>
</dbReference>
<evidence type="ECO:0000256" key="1">
    <source>
        <dbReference type="ARBA" id="ARBA00022801"/>
    </source>
</evidence>
<dbReference type="PROSITE" id="PS00616">
    <property type="entry name" value="HIS_ACID_PHOSPHAT_1"/>
    <property type="match status" value="1"/>
</dbReference>
<name>D8Q066_SCHCM</name>